<dbReference type="Proteomes" id="UP000778578">
    <property type="component" value="Unassembled WGS sequence"/>
</dbReference>
<proteinExistence type="predicted"/>
<keyword evidence="1" id="KW-0812">Transmembrane</keyword>
<accession>A0ABS7Q5B3</accession>
<evidence type="ECO:0000313" key="3">
    <source>
        <dbReference type="Proteomes" id="UP000778578"/>
    </source>
</evidence>
<name>A0ABS7Q5B3_9ACTN</name>
<reference evidence="2 3" key="1">
    <citation type="submission" date="2021-08" db="EMBL/GenBank/DDBJ databases">
        <title>WGS of actinomycetes from Thailand.</title>
        <authorList>
            <person name="Thawai C."/>
        </authorList>
    </citation>
    <scope>NUCLEOTIDE SEQUENCE [LARGE SCALE GENOMIC DNA]</scope>
    <source>
        <strain evidence="2 3">PLK6-54</strain>
    </source>
</reference>
<keyword evidence="1" id="KW-0472">Membrane</keyword>
<evidence type="ECO:0000313" key="2">
    <source>
        <dbReference type="EMBL" id="MBY8878348.1"/>
    </source>
</evidence>
<feature type="transmembrane region" description="Helical" evidence="1">
    <location>
        <begin position="20"/>
        <end position="40"/>
    </location>
</feature>
<dbReference type="EMBL" id="JAINZZ010000010">
    <property type="protein sequence ID" value="MBY8878348.1"/>
    <property type="molecule type" value="Genomic_DNA"/>
</dbReference>
<gene>
    <name evidence="2" type="ORF">K7862_11985</name>
</gene>
<dbReference type="RefSeq" id="WP_222962482.1">
    <property type="nucleotide sequence ID" value="NZ_JAINZZ010000010.1"/>
</dbReference>
<keyword evidence="3" id="KW-1185">Reference proteome</keyword>
<evidence type="ECO:0000256" key="1">
    <source>
        <dbReference type="SAM" id="Phobius"/>
    </source>
</evidence>
<protein>
    <submittedName>
        <fullName evidence="2">Uncharacterized protein</fullName>
    </submittedName>
</protein>
<keyword evidence="1" id="KW-1133">Transmembrane helix</keyword>
<organism evidence="2 3">
    <name type="scientific">Actinacidiphila acidipaludis</name>
    <dbReference type="NCBI Taxonomy" id="2873382"/>
    <lineage>
        <taxon>Bacteria</taxon>
        <taxon>Bacillati</taxon>
        <taxon>Actinomycetota</taxon>
        <taxon>Actinomycetes</taxon>
        <taxon>Kitasatosporales</taxon>
        <taxon>Streptomycetaceae</taxon>
        <taxon>Actinacidiphila</taxon>
    </lineage>
</organism>
<comment type="caution">
    <text evidence="2">The sequence shown here is derived from an EMBL/GenBank/DDBJ whole genome shotgun (WGS) entry which is preliminary data.</text>
</comment>
<sequence>MQIHHLMNLAIDNSAGPGPVMRTVLVGSVVGVVLLAWFLLRGYGKKD</sequence>